<gene>
    <name evidence="2" type="ORF">GN958_ATG04613</name>
</gene>
<protein>
    <submittedName>
        <fullName evidence="2">Uncharacterized protein</fullName>
    </submittedName>
</protein>
<accession>A0A8S9V6J6</accession>
<dbReference type="AlphaFoldDB" id="A0A8S9V6J6"/>
<evidence type="ECO:0000313" key="3">
    <source>
        <dbReference type="Proteomes" id="UP000704712"/>
    </source>
</evidence>
<dbReference type="Proteomes" id="UP000704712">
    <property type="component" value="Unassembled WGS sequence"/>
</dbReference>
<organism evidence="2 3">
    <name type="scientific">Phytophthora infestans</name>
    <name type="common">Potato late blight agent</name>
    <name type="synonym">Botrytis infestans</name>
    <dbReference type="NCBI Taxonomy" id="4787"/>
    <lineage>
        <taxon>Eukaryota</taxon>
        <taxon>Sar</taxon>
        <taxon>Stramenopiles</taxon>
        <taxon>Oomycota</taxon>
        <taxon>Peronosporomycetes</taxon>
        <taxon>Peronosporales</taxon>
        <taxon>Peronosporaceae</taxon>
        <taxon>Phytophthora</taxon>
    </lineage>
</organism>
<evidence type="ECO:0000313" key="2">
    <source>
        <dbReference type="EMBL" id="KAF4146138.1"/>
    </source>
</evidence>
<name>A0A8S9V6J6_PHYIN</name>
<evidence type="ECO:0000256" key="1">
    <source>
        <dbReference type="SAM" id="MobiDB-lite"/>
    </source>
</evidence>
<dbReference type="EMBL" id="JAACNO010000644">
    <property type="protein sequence ID" value="KAF4146138.1"/>
    <property type="molecule type" value="Genomic_DNA"/>
</dbReference>
<reference evidence="2" key="1">
    <citation type="submission" date="2020-03" db="EMBL/GenBank/DDBJ databases">
        <title>Hybrid Assembly of Korean Phytophthora infestans isolates.</title>
        <authorList>
            <person name="Prokchorchik M."/>
            <person name="Lee Y."/>
            <person name="Seo J."/>
            <person name="Cho J.-H."/>
            <person name="Park Y.-E."/>
            <person name="Jang D.-C."/>
            <person name="Im J.-S."/>
            <person name="Choi J.-G."/>
            <person name="Park H.-J."/>
            <person name="Lee G.-B."/>
            <person name="Lee Y.-G."/>
            <person name="Hong S.-Y."/>
            <person name="Cho K."/>
            <person name="Sohn K.H."/>
        </authorList>
    </citation>
    <scope>NUCLEOTIDE SEQUENCE</scope>
    <source>
        <strain evidence="2">KR_2_A2</strain>
    </source>
</reference>
<proteinExistence type="predicted"/>
<feature type="region of interest" description="Disordered" evidence="1">
    <location>
        <begin position="61"/>
        <end position="144"/>
    </location>
</feature>
<feature type="compositionally biased region" description="Basic and acidic residues" evidence="1">
    <location>
        <begin position="78"/>
        <end position="88"/>
    </location>
</feature>
<feature type="compositionally biased region" description="Basic residues" evidence="1">
    <location>
        <begin position="68"/>
        <end position="77"/>
    </location>
</feature>
<comment type="caution">
    <text evidence="2">The sequence shown here is derived from an EMBL/GenBank/DDBJ whole genome shotgun (WGS) entry which is preliminary data.</text>
</comment>
<sequence>MPNFKVKRALLTEFGCKLSQLELSTKMQCFKREGDSWHDYLEYLNFIESLMKGDQTKIVMEGDGRKSGAQRKNRHRDRNHERNNRFNDHNGGGSHGNNGDYAAKPTPQQNNVVEQAKRMVSSSNDKIAAASEESELDKDSAHDSDAEAHVWMAAKATKQPCTMERGQSIEELLTIHAATAVSFSRWNQLTYPSELQTKISFRLQGEVVRKSL</sequence>